<sequence>MCRKSNEGCDLVKVDIIDMYYEAVTGHIRKIYEEEKVKIKEVAKVLSKHIKQDKLVYIWGPGGHSNLASQEIFFRAGGLMHVSAILDGGTLLSNGALRSMEIERLPGYGKIVVRDNNIGEGDLLIIANAYGINSAVIDSALEAKRLGATTIGVSSFIHAESTPSDHVARHPSKKNLHEIVDYALDCKIEVGDAVLKIEGLEQKVGALSTFANAFVLNSLVVETINNLVEEGIRPPIWQSGNSDGGDDWNKQFMERFKGKVRWL</sequence>
<feature type="domain" description="SIS" evidence="1">
    <location>
        <begin position="46"/>
        <end position="229"/>
    </location>
</feature>
<gene>
    <name evidence="2" type="ORF">KQI42_02115</name>
</gene>
<name>A0ABS6E1K5_9FIRM</name>
<dbReference type="NCBIfam" id="NF002805">
    <property type="entry name" value="PRK02947.1"/>
    <property type="match status" value="1"/>
</dbReference>
<dbReference type="InterPro" id="IPR001347">
    <property type="entry name" value="SIS_dom"/>
</dbReference>
<protein>
    <submittedName>
        <fullName evidence="2">SIS domain-containing protein</fullName>
    </submittedName>
</protein>
<evidence type="ECO:0000313" key="3">
    <source>
        <dbReference type="Proteomes" id="UP000749471"/>
    </source>
</evidence>
<organism evidence="2 3">
    <name type="scientific">Tissierella simiarum</name>
    <dbReference type="NCBI Taxonomy" id="2841534"/>
    <lineage>
        <taxon>Bacteria</taxon>
        <taxon>Bacillati</taxon>
        <taxon>Bacillota</taxon>
        <taxon>Tissierellia</taxon>
        <taxon>Tissierellales</taxon>
        <taxon>Tissierellaceae</taxon>
        <taxon>Tissierella</taxon>
    </lineage>
</organism>
<reference evidence="2 3" key="1">
    <citation type="submission" date="2021-06" db="EMBL/GenBank/DDBJ databases">
        <authorList>
            <person name="Sun Q."/>
            <person name="Li D."/>
        </authorList>
    </citation>
    <scope>NUCLEOTIDE SEQUENCE [LARGE SCALE GENOMIC DNA]</scope>
    <source>
        <strain evidence="2 3">MSJ-40</strain>
    </source>
</reference>
<dbReference type="EMBL" id="JAHLPM010000001">
    <property type="protein sequence ID" value="MBU5436783.1"/>
    <property type="molecule type" value="Genomic_DNA"/>
</dbReference>
<comment type="caution">
    <text evidence="2">The sequence shown here is derived from an EMBL/GenBank/DDBJ whole genome shotgun (WGS) entry which is preliminary data.</text>
</comment>
<dbReference type="PROSITE" id="PS51464">
    <property type="entry name" value="SIS"/>
    <property type="match status" value="1"/>
</dbReference>
<proteinExistence type="predicted"/>
<dbReference type="RefSeq" id="WP_216516230.1">
    <property type="nucleotide sequence ID" value="NZ_JAHLPM010000001.1"/>
</dbReference>
<evidence type="ECO:0000313" key="2">
    <source>
        <dbReference type="EMBL" id="MBU5436783.1"/>
    </source>
</evidence>
<dbReference type="Pfam" id="PF13580">
    <property type="entry name" value="SIS_2"/>
    <property type="match status" value="1"/>
</dbReference>
<keyword evidence="3" id="KW-1185">Reference proteome</keyword>
<dbReference type="Proteomes" id="UP000749471">
    <property type="component" value="Unassembled WGS sequence"/>
</dbReference>
<accession>A0ABS6E1K5</accession>
<evidence type="ECO:0000259" key="1">
    <source>
        <dbReference type="PROSITE" id="PS51464"/>
    </source>
</evidence>